<dbReference type="GO" id="GO:0005829">
    <property type="term" value="C:cytosol"/>
    <property type="evidence" value="ECO:0007669"/>
    <property type="project" value="TreeGrafter"/>
</dbReference>
<dbReference type="SUPFAM" id="SSF53756">
    <property type="entry name" value="UDP-Glycosyltransferase/glycogen phosphorylase"/>
    <property type="match status" value="1"/>
</dbReference>
<dbReference type="GO" id="GO:0009244">
    <property type="term" value="P:lipopolysaccharide core region biosynthetic process"/>
    <property type="evidence" value="ECO:0007669"/>
    <property type="project" value="TreeGrafter"/>
</dbReference>
<dbReference type="Gene3D" id="3.40.50.2000">
    <property type="entry name" value="Glycogen Phosphorylase B"/>
    <property type="match status" value="2"/>
</dbReference>
<proteinExistence type="predicted"/>
<evidence type="ECO:0000313" key="1">
    <source>
        <dbReference type="EMBL" id="WCE15225.1"/>
    </source>
</evidence>
<dbReference type="EMBL" id="CP116347">
    <property type="protein sequence ID" value="WCE15225.1"/>
    <property type="molecule type" value="Genomic_DNA"/>
</dbReference>
<protein>
    <submittedName>
        <fullName evidence="1">Glycosyltransferase family 9 protein</fullName>
    </submittedName>
</protein>
<sequence>MFRWIKKANRSKNYFLKRIKLKLKLNLLSMIAAQGRTSRTRHGSGTNHLIIPFIGKGIGDAIVIGGVIETLVRNNFQVSVIADKRTHFLFKEWRNLEALYFYEPNNKKMLIKVLRELPPFVFVDSHEITHSNVETFNLIRLIKPHKTIGFTRKYRIYDEVINISCPLSHISTRYIDFLMHLGISAQNYDYTVIIPDDDVQKAKDFLKKTTDKKTVAFIPYGSVSERFFSTAQIEAITSHMAKYKDTFHLIILGEQHKIKPIPDADHVTKSSLPSFFSAAQIIKESALVISPDTSFVHVSRAFKKKLICLYPFKMLVAQADNADVWGPNYESAIQVRLKERRVMDTDVRPILNIIDEQLKSIADNSSR</sequence>
<dbReference type="AlphaFoldDB" id="A0AAX3LFZ0"/>
<organism evidence="1 2">
    <name type="scientific">Enterobacter ludwigii</name>
    <dbReference type="NCBI Taxonomy" id="299767"/>
    <lineage>
        <taxon>Bacteria</taxon>
        <taxon>Pseudomonadati</taxon>
        <taxon>Pseudomonadota</taxon>
        <taxon>Gammaproteobacteria</taxon>
        <taxon>Enterobacterales</taxon>
        <taxon>Enterobacteriaceae</taxon>
        <taxon>Enterobacter</taxon>
        <taxon>Enterobacter cloacae complex</taxon>
    </lineage>
</organism>
<evidence type="ECO:0000313" key="2">
    <source>
        <dbReference type="Proteomes" id="UP001210538"/>
    </source>
</evidence>
<dbReference type="PANTHER" id="PTHR30160:SF15">
    <property type="entry name" value="GLYCOSYLTRANSFERASE HI_0523-RELATED"/>
    <property type="match status" value="1"/>
</dbReference>
<dbReference type="Proteomes" id="UP001210538">
    <property type="component" value="Chromosome"/>
</dbReference>
<accession>A0AAX3LFZ0</accession>
<dbReference type="RefSeq" id="WP_059305976.1">
    <property type="nucleotide sequence ID" value="NZ_CP076536.1"/>
</dbReference>
<dbReference type="InterPro" id="IPR051199">
    <property type="entry name" value="LPS_LOS_Heptosyltrfase"/>
</dbReference>
<keyword evidence="2" id="KW-1185">Reference proteome</keyword>
<reference evidence="1 2" key="1">
    <citation type="submission" date="2023-01" db="EMBL/GenBank/DDBJ databases">
        <title>Genome sequence resource and annotation of Enterobacter ludwigii, an economically important pathogen of seedling wilt with strawberry.</title>
        <authorList>
            <person name="Xie Y."/>
        </authorList>
    </citation>
    <scope>NUCLEOTIDE SEQUENCE [LARGE SCALE GENOMIC DNA]</scope>
    <source>
        <strain evidence="1 2">CM-TZ4</strain>
    </source>
</reference>
<gene>
    <name evidence="1" type="ORF">PHA72_10320</name>
</gene>
<dbReference type="GO" id="GO:0008713">
    <property type="term" value="F:ADP-heptose-lipopolysaccharide heptosyltransferase activity"/>
    <property type="evidence" value="ECO:0007669"/>
    <property type="project" value="TreeGrafter"/>
</dbReference>
<dbReference type="PANTHER" id="PTHR30160">
    <property type="entry name" value="TETRAACYLDISACCHARIDE 4'-KINASE-RELATED"/>
    <property type="match status" value="1"/>
</dbReference>
<name>A0AAX3LFZ0_9ENTR</name>